<keyword evidence="3 9" id="KW-0479">Metal-binding</keyword>
<comment type="catalytic activity">
    <reaction evidence="7 9">
        <text>N-formyl-L-kynurenine + H2O = L-kynurenine + formate + H(+)</text>
        <dbReference type="Rhea" id="RHEA:13009"/>
        <dbReference type="ChEBI" id="CHEBI:15377"/>
        <dbReference type="ChEBI" id="CHEBI:15378"/>
        <dbReference type="ChEBI" id="CHEBI:15740"/>
        <dbReference type="ChEBI" id="CHEBI:57959"/>
        <dbReference type="ChEBI" id="CHEBI:58629"/>
        <dbReference type="EC" id="3.5.1.9"/>
    </reaction>
</comment>
<comment type="cofactor">
    <cofactor evidence="9">
        <name>Zn(2+)</name>
        <dbReference type="ChEBI" id="CHEBI:29105"/>
    </cofactor>
    <text evidence="9">Binds 2 zinc ions per subunit.</text>
</comment>
<evidence type="ECO:0000256" key="8">
    <source>
        <dbReference type="ARBA" id="ARBA00060547"/>
    </source>
</evidence>
<dbReference type="Gene3D" id="3.50.30.50">
    <property type="entry name" value="Putative cyclase"/>
    <property type="match status" value="1"/>
</dbReference>
<organism evidence="10 11">
    <name type="scientific">Brevibacillus borstelensis AK1</name>
    <dbReference type="NCBI Taxonomy" id="1300222"/>
    <lineage>
        <taxon>Bacteria</taxon>
        <taxon>Bacillati</taxon>
        <taxon>Bacillota</taxon>
        <taxon>Bacilli</taxon>
        <taxon>Bacillales</taxon>
        <taxon>Paenibacillaceae</taxon>
        <taxon>Brevibacillus</taxon>
    </lineage>
</organism>
<gene>
    <name evidence="9" type="primary">kynB</name>
    <name evidence="10" type="ORF">I532_02470</name>
</gene>
<feature type="binding site" evidence="9">
    <location>
        <position position="170"/>
    </location>
    <ligand>
        <name>Zn(2+)</name>
        <dbReference type="ChEBI" id="CHEBI:29105"/>
        <label>2</label>
    </ligand>
</feature>
<dbReference type="SUPFAM" id="SSF102198">
    <property type="entry name" value="Putative cyclase"/>
    <property type="match status" value="1"/>
</dbReference>
<evidence type="ECO:0000256" key="3">
    <source>
        <dbReference type="ARBA" id="ARBA00022723"/>
    </source>
</evidence>
<dbReference type="HAMAP" id="MF_01969">
    <property type="entry name" value="KynB"/>
    <property type="match status" value="1"/>
</dbReference>
<feature type="binding site" evidence="9">
    <location>
        <position position="170"/>
    </location>
    <ligand>
        <name>Zn(2+)</name>
        <dbReference type="ChEBI" id="CHEBI:29105"/>
        <label>1</label>
    </ligand>
</feature>
<feature type="binding site" evidence="9">
    <location>
        <position position="51"/>
    </location>
    <ligand>
        <name>Zn(2+)</name>
        <dbReference type="ChEBI" id="CHEBI:29105"/>
        <label>1</label>
    </ligand>
</feature>
<evidence type="ECO:0000256" key="5">
    <source>
        <dbReference type="ARBA" id="ARBA00022833"/>
    </source>
</evidence>
<comment type="subunit">
    <text evidence="2 9">Homodimer.</text>
</comment>
<dbReference type="AlphaFoldDB" id="M8DLT0"/>
<name>M8DLT0_9BACL</name>
<dbReference type="Proteomes" id="UP000012081">
    <property type="component" value="Unassembled WGS sequence"/>
</dbReference>
<dbReference type="GO" id="GO:0004328">
    <property type="term" value="F:formamidase activity"/>
    <property type="evidence" value="ECO:0007669"/>
    <property type="project" value="InterPro"/>
</dbReference>
<keyword evidence="4 9" id="KW-0378">Hydrolase</keyword>
<evidence type="ECO:0000256" key="2">
    <source>
        <dbReference type="ARBA" id="ARBA00011738"/>
    </source>
</evidence>
<dbReference type="OrthoDB" id="9796085at2"/>
<evidence type="ECO:0000256" key="1">
    <source>
        <dbReference type="ARBA" id="ARBA00002204"/>
    </source>
</evidence>
<feature type="binding site" evidence="9">
    <location>
        <position position="53"/>
    </location>
    <ligand>
        <name>Zn(2+)</name>
        <dbReference type="ChEBI" id="CHEBI:29105"/>
        <label>1</label>
    </ligand>
</feature>
<dbReference type="NCBIfam" id="TIGR03035">
    <property type="entry name" value="trp_arylform"/>
    <property type="match status" value="1"/>
</dbReference>
<proteinExistence type="inferred from homology"/>
<keyword evidence="6 9" id="KW-0823">Tryptophan catabolism</keyword>
<comment type="function">
    <text evidence="1 9">Catalyzes the hydrolysis of N-formyl-L-kynurenine to L-kynurenine, the second step in the kynurenine pathway of tryptophan degradation.</text>
</comment>
<dbReference type="InterPro" id="IPR037175">
    <property type="entry name" value="KFase_sf"/>
</dbReference>
<dbReference type="STRING" id="1300222.I532_02470"/>
<dbReference type="PATRIC" id="fig|1300222.3.peg.516"/>
<comment type="caution">
    <text evidence="10">The sequence shown here is derived from an EMBL/GenBank/DDBJ whole genome shotgun (WGS) entry which is preliminary data.</text>
</comment>
<feature type="binding site" evidence="9">
    <location>
        <position position="158"/>
    </location>
    <ligand>
        <name>Zn(2+)</name>
        <dbReference type="ChEBI" id="CHEBI:29105"/>
        <label>2</label>
    </ligand>
</feature>
<evidence type="ECO:0000256" key="7">
    <source>
        <dbReference type="ARBA" id="ARBA00048496"/>
    </source>
</evidence>
<evidence type="ECO:0000256" key="4">
    <source>
        <dbReference type="ARBA" id="ARBA00022801"/>
    </source>
</evidence>
<sequence length="211" mass="22904">MNWIDISRPLAPGAPTWPGDTPFHYEVSWPKSESGSVNVGKLTMSLHTGTHVDAPYHFDDDGNKILDLPIEIYIGPAIVLDVSGKQSVGAADLDGIDLTGVERLLLRTGSWPDPGRFPSDICYLRSDLAPFLAEQGIRLIGVDVPSVDPLDSKELPAHHSLHACHIHILEGLLLDHVEPGQYELIALPLPLVQADGSPVRAVLRRLAQGNE</sequence>
<dbReference type="PANTHER" id="PTHR31118:SF32">
    <property type="entry name" value="KYNURENINE FORMAMIDASE"/>
    <property type="match status" value="1"/>
</dbReference>
<keyword evidence="11" id="KW-1185">Reference proteome</keyword>
<dbReference type="GO" id="GO:0004061">
    <property type="term" value="F:arylformamidase activity"/>
    <property type="evidence" value="ECO:0007669"/>
    <property type="project" value="UniProtKB-UniRule"/>
</dbReference>
<keyword evidence="5 9" id="KW-0862">Zinc</keyword>
<feature type="binding site" evidence="9">
    <location>
        <position position="53"/>
    </location>
    <ligand>
        <name>Zn(2+)</name>
        <dbReference type="ChEBI" id="CHEBI:29105"/>
        <label>2</label>
    </ligand>
</feature>
<dbReference type="EC" id="3.5.1.9" evidence="9"/>
<dbReference type="Pfam" id="PF04199">
    <property type="entry name" value="Cyclase"/>
    <property type="match status" value="1"/>
</dbReference>
<dbReference type="GeneID" id="89499202"/>
<dbReference type="FunFam" id="3.50.30.50:FF:000001">
    <property type="entry name" value="Kynurenine formamidase"/>
    <property type="match status" value="1"/>
</dbReference>
<evidence type="ECO:0000256" key="9">
    <source>
        <dbReference type="HAMAP-Rule" id="MF_01969"/>
    </source>
</evidence>
<dbReference type="GO" id="GO:0008270">
    <property type="term" value="F:zinc ion binding"/>
    <property type="evidence" value="ECO:0007669"/>
    <property type="project" value="UniProtKB-UniRule"/>
</dbReference>
<dbReference type="InterPro" id="IPR017484">
    <property type="entry name" value="Kynurenine_formamidase_bac"/>
</dbReference>
<dbReference type="InterPro" id="IPR007325">
    <property type="entry name" value="KFase/CYL"/>
</dbReference>
<comment type="pathway">
    <text evidence="8 9">Amino-acid degradation; L-tryptophan degradation via kynurenine pathway; L-kynurenine from L-tryptophan: step 2/2.</text>
</comment>
<feature type="binding site" evidence="9">
    <location>
        <position position="47"/>
    </location>
    <ligand>
        <name>Zn(2+)</name>
        <dbReference type="ChEBI" id="CHEBI:29105"/>
        <label>1</label>
    </ligand>
</feature>
<reference evidence="10 11" key="1">
    <citation type="submission" date="2013-03" db="EMBL/GenBank/DDBJ databases">
        <title>Assembly of a new bacterial strain Brevibacillus borstelensis AK1.</title>
        <authorList>
            <person name="Rajan I."/>
            <person name="PoliReddy D."/>
            <person name="Sugumar T."/>
            <person name="Rathinam K."/>
            <person name="Alqarawi S."/>
            <person name="Khalil A.B."/>
            <person name="Sivakumar N."/>
        </authorList>
    </citation>
    <scope>NUCLEOTIDE SEQUENCE [LARGE SCALE GENOMIC DNA]</scope>
    <source>
        <strain evidence="10 11">AK1</strain>
    </source>
</reference>
<accession>M8DLT0</accession>
<dbReference type="PANTHER" id="PTHR31118">
    <property type="entry name" value="CYCLASE-LIKE PROTEIN 2"/>
    <property type="match status" value="1"/>
</dbReference>
<evidence type="ECO:0000313" key="10">
    <source>
        <dbReference type="EMBL" id="EMT54432.1"/>
    </source>
</evidence>
<protein>
    <recommendedName>
        <fullName evidence="9">Kynurenine formamidase</fullName>
        <shortName evidence="9">KFA</shortName>
        <shortName evidence="9">KFase</shortName>
        <ecNumber evidence="9">3.5.1.9</ecNumber>
    </recommendedName>
    <alternativeName>
        <fullName evidence="9">Arylformamidase</fullName>
    </alternativeName>
    <alternativeName>
        <fullName evidence="9">N-formylkynurenine formamidase</fullName>
        <shortName evidence="9">FKF</shortName>
    </alternativeName>
</protein>
<evidence type="ECO:0000313" key="11">
    <source>
        <dbReference type="Proteomes" id="UP000012081"/>
    </source>
</evidence>
<dbReference type="GO" id="GO:0019441">
    <property type="term" value="P:L-tryptophan catabolic process to kynurenine"/>
    <property type="evidence" value="ECO:0007669"/>
    <property type="project" value="UniProtKB-UniRule"/>
</dbReference>
<evidence type="ECO:0000256" key="6">
    <source>
        <dbReference type="ARBA" id="ARBA00023079"/>
    </source>
</evidence>
<feature type="binding site" evidence="9">
    <location>
        <position position="17"/>
    </location>
    <ligand>
        <name>substrate</name>
    </ligand>
</feature>
<comment type="similarity">
    <text evidence="9">Belongs to the Cyclase 1 superfamily. KynB family.</text>
</comment>
<dbReference type="EMBL" id="APBN01000001">
    <property type="protein sequence ID" value="EMT54432.1"/>
    <property type="molecule type" value="Genomic_DNA"/>
</dbReference>
<dbReference type="RefSeq" id="WP_003386182.1">
    <property type="nucleotide sequence ID" value="NZ_APBN01000001.1"/>
</dbReference>
<dbReference type="UniPathway" id="UPA00333">
    <property type="reaction ID" value="UER00454"/>
</dbReference>
<feature type="active site" description="Proton donor/acceptor" evidence="9">
    <location>
        <position position="57"/>
    </location>
</feature>